<evidence type="ECO:0000313" key="10">
    <source>
        <dbReference type="EMBL" id="PEQ24072.1"/>
    </source>
</evidence>
<dbReference type="AlphaFoldDB" id="A7VNR9"/>
<dbReference type="EMBL" id="NOXF01000008">
    <property type="protein sequence ID" value="PEQ24072.1"/>
    <property type="molecule type" value="Genomic_DNA"/>
</dbReference>
<evidence type="ECO:0000313" key="12">
    <source>
        <dbReference type="Proteomes" id="UP000220611"/>
    </source>
</evidence>
<evidence type="ECO:0000256" key="7">
    <source>
        <dbReference type="ARBA" id="ARBA00048037"/>
    </source>
</evidence>
<keyword evidence="4 9" id="KW-0436">Ligase</keyword>
<dbReference type="GO" id="GO:0009249">
    <property type="term" value="P:protein lipoylation"/>
    <property type="evidence" value="ECO:0007669"/>
    <property type="project" value="InterPro"/>
</dbReference>
<dbReference type="PANTHER" id="PTHR12561">
    <property type="entry name" value="LIPOATE-PROTEIN LIGASE"/>
    <property type="match status" value="1"/>
</dbReference>
<dbReference type="SUPFAM" id="SSF55681">
    <property type="entry name" value="Class II aaRS and biotin synthetases"/>
    <property type="match status" value="1"/>
</dbReference>
<dbReference type="InterPro" id="IPR045864">
    <property type="entry name" value="aa-tRNA-synth_II/BPL/LPL"/>
</dbReference>
<dbReference type="GO" id="GO:0005737">
    <property type="term" value="C:cytoplasm"/>
    <property type="evidence" value="ECO:0007669"/>
    <property type="project" value="TreeGrafter"/>
</dbReference>
<dbReference type="Gene3D" id="3.30.390.50">
    <property type="entry name" value="CO dehydrogenase flavoprotein, C-terminal domain"/>
    <property type="match status" value="1"/>
</dbReference>
<dbReference type="Proteomes" id="UP000220611">
    <property type="component" value="Unassembled WGS sequence"/>
</dbReference>
<dbReference type="EC" id="6.3.1.20" evidence="3"/>
<evidence type="ECO:0000256" key="1">
    <source>
        <dbReference type="ARBA" id="ARBA00005085"/>
    </source>
</evidence>
<accession>A7VNR9</accession>
<proteinExistence type="predicted"/>
<dbReference type="GO" id="GO:0016979">
    <property type="term" value="F:lipoate-protein ligase activity"/>
    <property type="evidence" value="ECO:0007669"/>
    <property type="project" value="UniProtKB-EC"/>
</dbReference>
<dbReference type="InterPro" id="IPR004143">
    <property type="entry name" value="BPL_LPL_catalytic"/>
</dbReference>
<dbReference type="GO" id="GO:0005524">
    <property type="term" value="F:ATP binding"/>
    <property type="evidence" value="ECO:0007669"/>
    <property type="project" value="UniProtKB-KW"/>
</dbReference>
<organism evidence="9 11">
    <name type="scientific">[Clostridium] leptum DSM 753</name>
    <dbReference type="NCBI Taxonomy" id="428125"/>
    <lineage>
        <taxon>Bacteria</taxon>
        <taxon>Bacillati</taxon>
        <taxon>Bacillota</taxon>
        <taxon>Clostridia</taxon>
        <taxon>Eubacteriales</taxon>
        <taxon>Oscillospiraceae</taxon>
        <taxon>Oscillospiraceae incertae sedis</taxon>
    </lineage>
</organism>
<evidence type="ECO:0000256" key="5">
    <source>
        <dbReference type="ARBA" id="ARBA00022741"/>
    </source>
</evidence>
<dbReference type="EMBL" id="ABCB02000009">
    <property type="protein sequence ID" value="EDO62979.1"/>
    <property type="molecule type" value="Genomic_DNA"/>
</dbReference>
<dbReference type="NCBIfam" id="TIGR00545">
    <property type="entry name" value="lipoyltrans"/>
    <property type="match status" value="1"/>
</dbReference>
<dbReference type="UniPathway" id="UPA00537">
    <property type="reaction ID" value="UER00594"/>
</dbReference>
<dbReference type="HOGENOM" id="CLU_022986_0_2_9"/>
<keyword evidence="12" id="KW-1185">Reference proteome</keyword>
<dbReference type="GO" id="GO:0017118">
    <property type="term" value="F:lipoyltransferase activity"/>
    <property type="evidence" value="ECO:0007669"/>
    <property type="project" value="TreeGrafter"/>
</dbReference>
<evidence type="ECO:0000256" key="6">
    <source>
        <dbReference type="ARBA" id="ARBA00022840"/>
    </source>
</evidence>
<keyword evidence="6" id="KW-0067">ATP-binding</keyword>
<evidence type="ECO:0000256" key="2">
    <source>
        <dbReference type="ARBA" id="ARBA00005124"/>
    </source>
</evidence>
<dbReference type="SUPFAM" id="SSF82649">
    <property type="entry name" value="SufE/NifU"/>
    <property type="match status" value="1"/>
</dbReference>
<name>A7VNR9_9FIRM</name>
<gene>
    <name evidence="10" type="ORF">CH238_10590</name>
    <name evidence="9" type="ORF">CLOLEP_00195</name>
</gene>
<evidence type="ECO:0000256" key="4">
    <source>
        <dbReference type="ARBA" id="ARBA00022598"/>
    </source>
</evidence>
<dbReference type="PANTHER" id="PTHR12561:SF3">
    <property type="entry name" value="LIPOYLTRANSFERASE 1, MITOCHONDRIAL"/>
    <property type="match status" value="1"/>
</dbReference>
<dbReference type="Pfam" id="PF21948">
    <property type="entry name" value="LplA-B_cat"/>
    <property type="match status" value="1"/>
</dbReference>
<dbReference type="Gene3D" id="3.30.930.10">
    <property type="entry name" value="Bira Bifunctional Protein, Domain 2"/>
    <property type="match status" value="1"/>
</dbReference>
<reference evidence="9 11" key="1">
    <citation type="submission" date="2007-08" db="EMBL/GenBank/DDBJ databases">
        <title>Draft genome sequence of Clostridium leptum (DSM 753).</title>
        <authorList>
            <person name="Sudarsanam P."/>
            <person name="Ley R."/>
            <person name="Guruge J."/>
            <person name="Turnbaugh P.J."/>
            <person name="Mahowald M."/>
            <person name="Liep D."/>
            <person name="Gordon J."/>
        </authorList>
    </citation>
    <scope>NUCLEOTIDE SEQUENCE [LARGE SCALE GENOMIC DNA]</scope>
    <source>
        <strain evidence="9 11">DSM 753</strain>
    </source>
</reference>
<protein>
    <recommendedName>
        <fullName evidence="3">lipoate--protein ligase</fullName>
        <ecNumber evidence="3">6.3.1.20</ecNumber>
    </recommendedName>
</protein>
<dbReference type="Proteomes" id="UP000003490">
    <property type="component" value="Unassembled WGS sequence"/>
</dbReference>
<dbReference type="InterPro" id="IPR004562">
    <property type="entry name" value="LipoylTrfase_LipoateP_Ligase"/>
</dbReference>
<evidence type="ECO:0000259" key="8">
    <source>
        <dbReference type="PROSITE" id="PS51733"/>
    </source>
</evidence>
<comment type="catalytic activity">
    <reaction evidence="7">
        <text>L-lysyl-[lipoyl-carrier protein] + (R)-lipoate + ATP = N(6)-[(R)-lipoyl]-L-lysyl-[lipoyl-carrier protein] + AMP + diphosphate + H(+)</text>
        <dbReference type="Rhea" id="RHEA:49288"/>
        <dbReference type="Rhea" id="RHEA-COMP:10500"/>
        <dbReference type="Rhea" id="RHEA-COMP:10502"/>
        <dbReference type="ChEBI" id="CHEBI:15378"/>
        <dbReference type="ChEBI" id="CHEBI:29969"/>
        <dbReference type="ChEBI" id="CHEBI:30616"/>
        <dbReference type="ChEBI" id="CHEBI:33019"/>
        <dbReference type="ChEBI" id="CHEBI:83088"/>
        <dbReference type="ChEBI" id="CHEBI:83099"/>
        <dbReference type="ChEBI" id="CHEBI:456215"/>
        <dbReference type="EC" id="6.3.1.20"/>
    </reaction>
</comment>
<evidence type="ECO:0000313" key="11">
    <source>
        <dbReference type="Proteomes" id="UP000003490"/>
    </source>
</evidence>
<comment type="pathway">
    <text evidence="1">Protein modification; protein lipoylation via exogenous pathway; protein N(6)-(lipoyl)lysine from lipoate: step 2/2.</text>
</comment>
<comment type="caution">
    <text evidence="9">The sequence shown here is derived from an EMBL/GenBank/DDBJ whole genome shotgun (WGS) entry which is preliminary data.</text>
</comment>
<comment type="pathway">
    <text evidence="2">Protein modification; protein lipoylation via exogenous pathway; protein N(6)-(lipoyl)lysine from lipoate: step 1/2.</text>
</comment>
<keyword evidence="9" id="KW-0808">Transferase</keyword>
<reference evidence="9 11" key="2">
    <citation type="submission" date="2007-08" db="EMBL/GenBank/DDBJ databases">
        <authorList>
            <person name="Fulton L."/>
            <person name="Clifton S."/>
            <person name="Fulton B."/>
            <person name="Xu J."/>
            <person name="Minx P."/>
            <person name="Pepin K.H."/>
            <person name="Johnson M."/>
            <person name="Thiruvilangam P."/>
            <person name="Bhonagiri V."/>
            <person name="Nash W.E."/>
            <person name="Wang C."/>
            <person name="Mardis E.R."/>
            <person name="Wilson R.K."/>
        </authorList>
    </citation>
    <scope>NUCLEOTIDE SEQUENCE [LARGE SCALE GENOMIC DNA]</scope>
    <source>
        <strain evidence="9 11">DSM 753</strain>
    </source>
</reference>
<reference evidence="10 12" key="3">
    <citation type="submission" date="2017-07" db="EMBL/GenBank/DDBJ databases">
        <title>Prevalence of linear plasmids in Cutibacterium (Propionibacterium) acnes isolates obtained from prostatic tissue.</title>
        <authorList>
            <person name="Davidsson S."/>
            <person name="Carlsson J."/>
            <person name="Molling P."/>
            <person name="Andren O."/>
            <person name="Andersson S.-O."/>
            <person name="Brzuszkiewicz E."/>
            <person name="Poehlein A."/>
            <person name="Al-Zeer M."/>
            <person name="Brinkmann V."/>
            <person name="Scavenius C."/>
            <person name="Nazipi S."/>
            <person name="Soderquist B."/>
            <person name="Bruggemann H."/>
        </authorList>
    </citation>
    <scope>NUCLEOTIDE SEQUENCE [LARGE SCALE GENOMIC DNA]</scope>
    <source>
        <strain evidence="10 12">DSM 753</strain>
    </source>
</reference>
<sequence>MVYGISPSTDPRFNLAMEQYLFEEEPRKGPWFLLWQNDNAIIVGRNQNTETELDGDYTRARGIRVVRRTTGGGAVYHDLGNLNFTLIAEGRSSAELDLHLFCQPVAAALKRLGVPVELGGRNDMLIDGKKFSGSSQRIWKGRVLHHGTLLFDSDLTVLSRALRVPPDKLLQKGVASVRGRVTNIKDYLPQAAALEDFWGLLADEMFGGKAPPPYRFTQKDLDRIQEIKASRYDTWEWNYGQSPEYGVKKEARVEGCGKLELQLRVTKGRIAGCRIYGDFFGSRDSAEVEQALLGCPLEETAVEKALEPLPVGEYFHNLTREKLTELLVR</sequence>
<dbReference type="Pfam" id="PF10437">
    <property type="entry name" value="Lip_prot_lig_C"/>
    <property type="match status" value="1"/>
</dbReference>
<evidence type="ECO:0000256" key="3">
    <source>
        <dbReference type="ARBA" id="ARBA00012367"/>
    </source>
</evidence>
<keyword evidence="5" id="KW-0547">Nucleotide-binding</keyword>
<dbReference type="CDD" id="cd16443">
    <property type="entry name" value="LplA"/>
    <property type="match status" value="1"/>
</dbReference>
<dbReference type="PROSITE" id="PS51733">
    <property type="entry name" value="BPL_LPL_CATALYTIC"/>
    <property type="match status" value="1"/>
</dbReference>
<dbReference type="eggNOG" id="COG0095">
    <property type="taxonomic scope" value="Bacteria"/>
</dbReference>
<dbReference type="OrthoDB" id="9788148at2"/>
<dbReference type="InterPro" id="IPR019491">
    <property type="entry name" value="Lipoate_protein_ligase_C"/>
</dbReference>
<feature type="domain" description="BPL/LPL catalytic" evidence="8">
    <location>
        <begin position="26"/>
        <end position="203"/>
    </location>
</feature>
<evidence type="ECO:0000313" key="9">
    <source>
        <dbReference type="EMBL" id="EDO62979.1"/>
    </source>
</evidence>